<dbReference type="InterPro" id="IPR011701">
    <property type="entry name" value="MFS"/>
</dbReference>
<dbReference type="GO" id="GO:0005886">
    <property type="term" value="C:plasma membrane"/>
    <property type="evidence" value="ECO:0007669"/>
    <property type="project" value="UniProtKB-SubCell"/>
</dbReference>
<keyword evidence="4 7" id="KW-0812">Transmembrane</keyword>
<evidence type="ECO:0000256" key="7">
    <source>
        <dbReference type="SAM" id="Phobius"/>
    </source>
</evidence>
<organism evidence="8 9">
    <name type="scientific">Nocardioides islandensis</name>
    <dbReference type="NCBI Taxonomy" id="433663"/>
    <lineage>
        <taxon>Bacteria</taxon>
        <taxon>Bacillati</taxon>
        <taxon>Actinomycetota</taxon>
        <taxon>Actinomycetes</taxon>
        <taxon>Propionibacteriales</taxon>
        <taxon>Nocardioidaceae</taxon>
        <taxon>Nocardioides</taxon>
    </lineage>
</organism>
<dbReference type="PANTHER" id="PTHR23513:SF9">
    <property type="entry name" value="ENTEROBACTIN EXPORTER ENTS"/>
    <property type="match status" value="1"/>
</dbReference>
<feature type="transmembrane region" description="Helical" evidence="7">
    <location>
        <begin position="347"/>
        <end position="368"/>
    </location>
</feature>
<dbReference type="PRINTS" id="PR01035">
    <property type="entry name" value="TCRTETA"/>
</dbReference>
<dbReference type="AlphaFoldDB" id="A0A930VJR3"/>
<feature type="transmembrane region" description="Helical" evidence="7">
    <location>
        <begin position="37"/>
        <end position="58"/>
    </location>
</feature>
<feature type="transmembrane region" description="Helical" evidence="7">
    <location>
        <begin position="237"/>
        <end position="255"/>
    </location>
</feature>
<evidence type="ECO:0000256" key="1">
    <source>
        <dbReference type="ARBA" id="ARBA00004429"/>
    </source>
</evidence>
<name>A0A930VJR3_9ACTN</name>
<feature type="transmembrane region" description="Helical" evidence="7">
    <location>
        <begin position="160"/>
        <end position="179"/>
    </location>
</feature>
<dbReference type="InterPro" id="IPR001958">
    <property type="entry name" value="Tet-R_TetA/multi-R_MdtG-like"/>
</dbReference>
<keyword evidence="9" id="KW-1185">Reference proteome</keyword>
<feature type="transmembrane region" description="Helical" evidence="7">
    <location>
        <begin position="267"/>
        <end position="286"/>
    </location>
</feature>
<proteinExistence type="predicted"/>
<evidence type="ECO:0000256" key="2">
    <source>
        <dbReference type="ARBA" id="ARBA00022448"/>
    </source>
</evidence>
<sequence length="385" mass="38642">MEAAVRRTVASHALAAVGMSLPWPLLVLLVWERAGDGWVLGLAGAARMLPYVACSWAAGRLADRCARDRIVRLTIVARVVLLVAVAGSLAVGATWAALAAATVAIAAATPAYPALAAAMPGLAEDRSERATGLLVTVEVASFVVGPAIGGLLLAGSTRPLVPWAAVACLVGAHLLFDGVRLPAARAGERDAEQTGVVAALRASAALRGAVAVVALVNAVAAVVGLVLLPLLGDGVDFGVATGALGMGALGGPLLGRVGDRWRVGVRTWLLLLAACLALVVVASSLWAAVPPLALAGAAAVQVETAATATVQVAAPDRLRSTVLGLTDTAMVAAALVGALVAPTLAELLGPHVVVALAACLTLAAVPLVRRPVVRVPVEQRVPQYS</sequence>
<dbReference type="SUPFAM" id="SSF103473">
    <property type="entry name" value="MFS general substrate transporter"/>
    <property type="match status" value="1"/>
</dbReference>
<dbReference type="Proteomes" id="UP000640489">
    <property type="component" value="Unassembled WGS sequence"/>
</dbReference>
<dbReference type="InterPro" id="IPR036259">
    <property type="entry name" value="MFS_trans_sf"/>
</dbReference>
<keyword evidence="2" id="KW-0813">Transport</keyword>
<keyword evidence="6 7" id="KW-0472">Membrane</keyword>
<feature type="transmembrane region" description="Helical" evidence="7">
    <location>
        <begin position="130"/>
        <end position="154"/>
    </location>
</feature>
<dbReference type="EMBL" id="JADKPN010000019">
    <property type="protein sequence ID" value="MBF4765876.1"/>
    <property type="molecule type" value="Genomic_DNA"/>
</dbReference>
<evidence type="ECO:0000313" key="8">
    <source>
        <dbReference type="EMBL" id="MBF4765876.1"/>
    </source>
</evidence>
<keyword evidence="3" id="KW-1003">Cell membrane</keyword>
<feature type="transmembrane region" description="Helical" evidence="7">
    <location>
        <begin position="209"/>
        <end position="231"/>
    </location>
</feature>
<dbReference type="Pfam" id="PF07690">
    <property type="entry name" value="MFS_1"/>
    <property type="match status" value="1"/>
</dbReference>
<evidence type="ECO:0000256" key="6">
    <source>
        <dbReference type="ARBA" id="ARBA00023136"/>
    </source>
</evidence>
<dbReference type="GO" id="GO:0022857">
    <property type="term" value="F:transmembrane transporter activity"/>
    <property type="evidence" value="ECO:0007669"/>
    <property type="project" value="InterPro"/>
</dbReference>
<dbReference type="RefSeq" id="WP_194709055.1">
    <property type="nucleotide sequence ID" value="NZ_JADKPN010000019.1"/>
</dbReference>
<evidence type="ECO:0000313" key="9">
    <source>
        <dbReference type="Proteomes" id="UP000640489"/>
    </source>
</evidence>
<evidence type="ECO:0000256" key="5">
    <source>
        <dbReference type="ARBA" id="ARBA00022989"/>
    </source>
</evidence>
<dbReference type="PANTHER" id="PTHR23513">
    <property type="entry name" value="INTEGRAL MEMBRANE EFFLUX PROTEIN-RELATED"/>
    <property type="match status" value="1"/>
</dbReference>
<protein>
    <submittedName>
        <fullName evidence="8">MFS transporter</fullName>
    </submittedName>
</protein>
<evidence type="ECO:0000256" key="3">
    <source>
        <dbReference type="ARBA" id="ARBA00022475"/>
    </source>
</evidence>
<comment type="subcellular location">
    <subcellularLocation>
        <location evidence="1">Cell inner membrane</location>
        <topology evidence="1">Multi-pass membrane protein</topology>
    </subcellularLocation>
</comment>
<reference evidence="8" key="1">
    <citation type="submission" date="2020-11" db="EMBL/GenBank/DDBJ databases">
        <title>Nocardioides sp. nov., isolated from Soil of Cynanchum wilfordii Hemsley rhizosphere.</title>
        <authorList>
            <person name="Lee J.-S."/>
            <person name="Suh M.K."/>
            <person name="Kim J.-S."/>
        </authorList>
    </citation>
    <scope>NUCLEOTIDE SEQUENCE</scope>
    <source>
        <strain evidence="8">KCTC 19275</strain>
    </source>
</reference>
<comment type="caution">
    <text evidence="8">The sequence shown here is derived from an EMBL/GenBank/DDBJ whole genome shotgun (WGS) entry which is preliminary data.</text>
</comment>
<feature type="transmembrane region" description="Helical" evidence="7">
    <location>
        <begin position="12"/>
        <end position="31"/>
    </location>
</feature>
<evidence type="ECO:0000256" key="4">
    <source>
        <dbReference type="ARBA" id="ARBA00022692"/>
    </source>
</evidence>
<gene>
    <name evidence="8" type="ORF">ISU07_22305</name>
</gene>
<keyword evidence="5 7" id="KW-1133">Transmembrane helix</keyword>
<feature type="transmembrane region" description="Helical" evidence="7">
    <location>
        <begin position="70"/>
        <end position="89"/>
    </location>
</feature>
<accession>A0A930VJR3</accession>
<feature type="transmembrane region" description="Helical" evidence="7">
    <location>
        <begin position="95"/>
        <end position="118"/>
    </location>
</feature>
<dbReference type="Gene3D" id="1.20.1250.20">
    <property type="entry name" value="MFS general substrate transporter like domains"/>
    <property type="match status" value="1"/>
</dbReference>